<dbReference type="SUPFAM" id="SSF52540">
    <property type="entry name" value="P-loop containing nucleoside triphosphate hydrolases"/>
    <property type="match status" value="1"/>
</dbReference>
<dbReference type="RefSeq" id="WP_377007465.1">
    <property type="nucleotide sequence ID" value="NZ_JBHSLV010000013.1"/>
</dbReference>
<dbReference type="Gene3D" id="3.40.50.300">
    <property type="entry name" value="P-loop containing nucleotide triphosphate hydrolases"/>
    <property type="match status" value="2"/>
</dbReference>
<accession>A0ABW0H7P5</accession>
<feature type="domain" description="Helicase HerA-like C-terminal" evidence="1">
    <location>
        <begin position="62"/>
        <end position="286"/>
    </location>
</feature>
<dbReference type="InterPro" id="IPR051162">
    <property type="entry name" value="T4SS_component"/>
</dbReference>
<dbReference type="Proteomes" id="UP001596104">
    <property type="component" value="Unassembled WGS sequence"/>
</dbReference>
<reference evidence="3" key="1">
    <citation type="journal article" date="2019" name="Int. J. Syst. Evol. Microbiol.">
        <title>The Global Catalogue of Microorganisms (GCM) 10K type strain sequencing project: providing services to taxonomists for standard genome sequencing and annotation.</title>
        <authorList>
            <consortium name="The Broad Institute Genomics Platform"/>
            <consortium name="The Broad Institute Genome Sequencing Center for Infectious Disease"/>
            <person name="Wu L."/>
            <person name="Ma J."/>
        </authorList>
    </citation>
    <scope>NUCLEOTIDE SEQUENCE [LARGE SCALE GENOMIC DNA]</scope>
    <source>
        <strain evidence="3">CGMCC 1.16326</strain>
    </source>
</reference>
<feature type="domain" description="Helicase HerA-like C-terminal" evidence="1">
    <location>
        <begin position="7"/>
        <end position="61"/>
    </location>
</feature>
<dbReference type="InterPro" id="IPR033186">
    <property type="entry name" value="HerA_C"/>
</dbReference>
<comment type="caution">
    <text evidence="2">The sequence shown here is derived from an EMBL/GenBank/DDBJ whole genome shotgun (WGS) entry which is preliminary data.</text>
</comment>
<name>A0ABW0H7P5_9HYPH</name>
<evidence type="ECO:0000313" key="3">
    <source>
        <dbReference type="Proteomes" id="UP001596104"/>
    </source>
</evidence>
<dbReference type="EMBL" id="JBHSLV010000013">
    <property type="protein sequence ID" value="MFC5392645.1"/>
    <property type="molecule type" value="Genomic_DNA"/>
</dbReference>
<proteinExistence type="predicted"/>
<keyword evidence="3" id="KW-1185">Reference proteome</keyword>
<dbReference type="PANTHER" id="PTHR30121">
    <property type="entry name" value="UNCHARACTERIZED PROTEIN YJGR-RELATED"/>
    <property type="match status" value="1"/>
</dbReference>
<evidence type="ECO:0000259" key="1">
    <source>
        <dbReference type="Pfam" id="PF05872"/>
    </source>
</evidence>
<sequence>MITLNRSAGIPARYANRHGLITGATGTGKSVSLMRLVEQFSRAGVPAFVADVKGDIAALARSCPAVHLDLFGQVGTPIRISFQAMGADLVARALELTDAQAGVVEVAFAYAADRRFRLASIADFRAVLSRIADDAKAVSAHYGHVTVASIGVVQRALMRLESQGGREVFAASAFDVADLLEPSRVSILKADRLMQSPRRYGAFLLWMLTDLYERLPEVGDLARPRLVFFFDEAHLLFQDCPAALLRRIEQTVRLIRSKGVGVYFVSQRPDDVPQVIRDQLAHRLEHDRALPVGTARFATMTADGRPAPMTTIKVDMPECPLGPLEAYELPEVTAPSLRPLPSRPLPSLPIHFLAGLGCIGAMIAAQWFR</sequence>
<dbReference type="Pfam" id="PF05872">
    <property type="entry name" value="HerA_C"/>
    <property type="match status" value="2"/>
</dbReference>
<gene>
    <name evidence="2" type="ORF">ACFPPC_08350</name>
</gene>
<evidence type="ECO:0000313" key="2">
    <source>
        <dbReference type="EMBL" id="MFC5392645.1"/>
    </source>
</evidence>
<organism evidence="2 3">
    <name type="scientific">Bosea vestrisii</name>
    <dbReference type="NCBI Taxonomy" id="151416"/>
    <lineage>
        <taxon>Bacteria</taxon>
        <taxon>Pseudomonadati</taxon>
        <taxon>Pseudomonadota</taxon>
        <taxon>Alphaproteobacteria</taxon>
        <taxon>Hyphomicrobiales</taxon>
        <taxon>Boseaceae</taxon>
        <taxon>Bosea</taxon>
    </lineage>
</organism>
<dbReference type="PANTHER" id="PTHR30121:SF6">
    <property type="entry name" value="SLR6007 PROTEIN"/>
    <property type="match status" value="1"/>
</dbReference>
<protein>
    <submittedName>
        <fullName evidence="2">Helicase HerA-like domain-containing protein</fullName>
    </submittedName>
</protein>
<dbReference type="InterPro" id="IPR027417">
    <property type="entry name" value="P-loop_NTPase"/>
</dbReference>